<evidence type="ECO:0000313" key="5">
    <source>
        <dbReference type="EMBL" id="CAL1370281.1"/>
    </source>
</evidence>
<dbReference type="InterPro" id="IPR002110">
    <property type="entry name" value="Ankyrin_rpt"/>
</dbReference>
<feature type="compositionally biased region" description="Polar residues" evidence="2">
    <location>
        <begin position="359"/>
        <end position="375"/>
    </location>
</feature>
<keyword evidence="1" id="KW-0040">ANK repeat</keyword>
<keyword evidence="3" id="KW-0812">Transmembrane</keyword>
<accession>A0AAV2D8V7</accession>
<organism evidence="5 6">
    <name type="scientific">Linum trigynum</name>
    <dbReference type="NCBI Taxonomy" id="586398"/>
    <lineage>
        <taxon>Eukaryota</taxon>
        <taxon>Viridiplantae</taxon>
        <taxon>Streptophyta</taxon>
        <taxon>Embryophyta</taxon>
        <taxon>Tracheophyta</taxon>
        <taxon>Spermatophyta</taxon>
        <taxon>Magnoliopsida</taxon>
        <taxon>eudicotyledons</taxon>
        <taxon>Gunneridae</taxon>
        <taxon>Pentapetalae</taxon>
        <taxon>rosids</taxon>
        <taxon>fabids</taxon>
        <taxon>Malpighiales</taxon>
        <taxon>Linaceae</taxon>
        <taxon>Linum</taxon>
    </lineage>
</organism>
<feature type="transmembrane region" description="Helical" evidence="3">
    <location>
        <begin position="569"/>
        <end position="588"/>
    </location>
</feature>
<feature type="domain" description="PGG" evidence="4">
    <location>
        <begin position="562"/>
        <end position="676"/>
    </location>
</feature>
<feature type="region of interest" description="Disordered" evidence="2">
    <location>
        <begin position="339"/>
        <end position="375"/>
    </location>
</feature>
<dbReference type="PANTHER" id="PTHR24177:SF329">
    <property type="entry name" value="ANKYRIN REPEAT PROTEIN"/>
    <property type="match status" value="1"/>
</dbReference>
<gene>
    <name evidence="5" type="ORF">LTRI10_LOCUS12444</name>
</gene>
<protein>
    <recommendedName>
        <fullName evidence="4">PGG domain-containing protein</fullName>
    </recommendedName>
</protein>
<dbReference type="PROSITE" id="PS50297">
    <property type="entry name" value="ANK_REP_REGION"/>
    <property type="match status" value="1"/>
</dbReference>
<feature type="transmembrane region" description="Helical" evidence="3">
    <location>
        <begin position="608"/>
        <end position="631"/>
    </location>
</feature>
<dbReference type="SMART" id="SM00248">
    <property type="entry name" value="ANK"/>
    <property type="match status" value="4"/>
</dbReference>
<dbReference type="GO" id="GO:0016020">
    <property type="term" value="C:membrane"/>
    <property type="evidence" value="ECO:0007669"/>
    <property type="project" value="TreeGrafter"/>
</dbReference>
<evidence type="ECO:0000256" key="3">
    <source>
        <dbReference type="SAM" id="Phobius"/>
    </source>
</evidence>
<dbReference type="PROSITE" id="PS50088">
    <property type="entry name" value="ANK_REPEAT"/>
    <property type="match status" value="1"/>
</dbReference>
<dbReference type="InterPro" id="IPR036770">
    <property type="entry name" value="Ankyrin_rpt-contain_sf"/>
</dbReference>
<dbReference type="SUPFAM" id="SSF140860">
    <property type="entry name" value="Pseudo ankyrin repeat-like"/>
    <property type="match status" value="1"/>
</dbReference>
<evidence type="ECO:0000256" key="1">
    <source>
        <dbReference type="PROSITE-ProRule" id="PRU00023"/>
    </source>
</evidence>
<keyword evidence="3" id="KW-0472">Membrane</keyword>
<evidence type="ECO:0000313" key="6">
    <source>
        <dbReference type="Proteomes" id="UP001497516"/>
    </source>
</evidence>
<dbReference type="AlphaFoldDB" id="A0AAV2D8V7"/>
<dbReference type="Pfam" id="PF13962">
    <property type="entry name" value="PGG"/>
    <property type="match status" value="1"/>
</dbReference>
<feature type="transmembrane region" description="Helical" evidence="3">
    <location>
        <begin position="681"/>
        <end position="699"/>
    </location>
</feature>
<keyword evidence="6" id="KW-1185">Reference proteome</keyword>
<dbReference type="Gene3D" id="1.25.40.20">
    <property type="entry name" value="Ankyrin repeat-containing domain"/>
    <property type="match status" value="2"/>
</dbReference>
<feature type="transmembrane region" description="Helical" evidence="3">
    <location>
        <begin position="651"/>
        <end position="675"/>
    </location>
</feature>
<keyword evidence="3" id="KW-1133">Transmembrane helix</keyword>
<reference evidence="5 6" key="1">
    <citation type="submission" date="2024-04" db="EMBL/GenBank/DDBJ databases">
        <authorList>
            <person name="Fracassetti M."/>
        </authorList>
    </citation>
    <scope>NUCLEOTIDE SEQUENCE [LARGE SCALE GENOMIC DNA]</scope>
</reference>
<dbReference type="InterPro" id="IPR026961">
    <property type="entry name" value="PGG_dom"/>
</dbReference>
<dbReference type="SUPFAM" id="SSF48403">
    <property type="entry name" value="Ankyrin repeat"/>
    <property type="match status" value="1"/>
</dbReference>
<evidence type="ECO:0000259" key="4">
    <source>
        <dbReference type="Pfam" id="PF13962"/>
    </source>
</evidence>
<dbReference type="PANTHER" id="PTHR24177">
    <property type="entry name" value="CASKIN"/>
    <property type="match status" value="1"/>
</dbReference>
<feature type="repeat" description="ANK" evidence="1">
    <location>
        <begin position="147"/>
        <end position="179"/>
    </location>
</feature>
<dbReference type="EMBL" id="OZ034815">
    <property type="protein sequence ID" value="CAL1370281.1"/>
    <property type="molecule type" value="Genomic_DNA"/>
</dbReference>
<evidence type="ECO:0000256" key="2">
    <source>
        <dbReference type="SAM" id="MobiDB-lite"/>
    </source>
</evidence>
<dbReference type="Proteomes" id="UP001497516">
    <property type="component" value="Chromosome 2"/>
</dbReference>
<sequence length="727" mass="81707">MASSSGNVIVPSRSVLEAVGDKRYENWRVCLESYFRSQHLWELLVNGLPESSSESAASLNAAALHAIQISCGSDLLYQIRGITSAKEAWDTLAHMDRTNRPKERRIPEVDMKLEHWKLHEAVHKGQIERIRSNDFDPQLMSYKFPPRHRTPLHLAAKLGNWEMVEELLKNMNGANLELQDAGGNTVLHFAAASGQKQLAERMVQMNPKLLRMVNKRQMTPLREACGKNHKELATCLYSQTSIHWLYRVDGGKLGSNILKCCILAQMFDIAVDMLMCYPDLATMNDAKNSNAALQLSLMPHAFPSGTQLHFWQRWIYSLIHVTLPLPLKPSEHAANRTSLDVESGQMPPYSPHEKDRLTGSPTNNAPSTKTNNHTTMIKISGPKTLNELKRVHICSAELLRLTCQHMSSISPDSGTLRSHGIFEAFDKAIENGIVEFVQEAIRACPALLHKFDKDGRSVFMTAVQYRQEKIFNLLYPLPEKASIVSSVDKDSNTMLHMAGVLSPSTKLSRISGAALQMQRELQWFEEVERVINPSYKENTNKEGETARQIFTRTHRDLAAAGEKWMKETATSSSVVAALIITIMFTAAFTPPGGSDDKTGLPNFLKDRWFRVFILSDSISLFAASTSVLMFLGIFTSRYSEQDFLRSLPTKLIIGLSALFVSIAAMMLTFCATIVIVMDRNMAFVFPITLMASFPVTLFIKLQFPVLLEIFNSTYGFGIFRRNTPTWI</sequence>
<proteinExistence type="predicted"/>
<dbReference type="Pfam" id="PF12796">
    <property type="entry name" value="Ank_2"/>
    <property type="match status" value="1"/>
</dbReference>
<name>A0AAV2D8V7_9ROSI</name>